<gene>
    <name evidence="2" type="ORF">TrRE_jg11057</name>
</gene>
<feature type="compositionally biased region" description="Gly residues" evidence="1">
    <location>
        <begin position="31"/>
        <end position="40"/>
    </location>
</feature>
<dbReference type="EMBL" id="BRXZ01002003">
    <property type="protein sequence ID" value="GMH51979.1"/>
    <property type="molecule type" value="Genomic_DNA"/>
</dbReference>
<feature type="non-terminal residue" evidence="2">
    <location>
        <position position="128"/>
    </location>
</feature>
<feature type="region of interest" description="Disordered" evidence="1">
    <location>
        <begin position="81"/>
        <end position="105"/>
    </location>
</feature>
<dbReference type="AlphaFoldDB" id="A0A9W7DQ31"/>
<sequence>KFITCDDKDVEIQDVTNRIIWAYSNSAPDGSGSGGGGAGGHVDRGSLSLRLRSGGTPQRPSDSPLLTLDMAVDDVTVTPDDVPSGSFQVSGVMIQNGGEGEGKTSTTSYWCKGINVTHLGGSPQHAVG</sequence>
<evidence type="ECO:0000313" key="3">
    <source>
        <dbReference type="Proteomes" id="UP001165082"/>
    </source>
</evidence>
<name>A0A9W7DQ31_9STRA</name>
<feature type="compositionally biased region" description="Low complexity" evidence="1">
    <location>
        <begin position="45"/>
        <end position="55"/>
    </location>
</feature>
<keyword evidence="3" id="KW-1185">Reference proteome</keyword>
<evidence type="ECO:0000313" key="2">
    <source>
        <dbReference type="EMBL" id="GMH51979.1"/>
    </source>
</evidence>
<evidence type="ECO:0000256" key="1">
    <source>
        <dbReference type="SAM" id="MobiDB-lite"/>
    </source>
</evidence>
<proteinExistence type="predicted"/>
<protein>
    <submittedName>
        <fullName evidence="2">Uncharacterized protein</fullName>
    </submittedName>
</protein>
<feature type="region of interest" description="Disordered" evidence="1">
    <location>
        <begin position="24"/>
        <end position="65"/>
    </location>
</feature>
<dbReference type="Proteomes" id="UP001165082">
    <property type="component" value="Unassembled WGS sequence"/>
</dbReference>
<comment type="caution">
    <text evidence="2">The sequence shown here is derived from an EMBL/GenBank/DDBJ whole genome shotgun (WGS) entry which is preliminary data.</text>
</comment>
<reference evidence="2" key="1">
    <citation type="submission" date="2022-07" db="EMBL/GenBank/DDBJ databases">
        <title>Genome analysis of Parmales, a sister group of diatoms, reveals the evolutionary specialization of diatoms from phago-mixotrophs to photoautotrophs.</title>
        <authorList>
            <person name="Ban H."/>
            <person name="Sato S."/>
            <person name="Yoshikawa S."/>
            <person name="Kazumasa Y."/>
            <person name="Nakamura Y."/>
            <person name="Ichinomiya M."/>
            <person name="Saitoh K."/>
            <person name="Sato N."/>
            <person name="Blanc-Mathieu R."/>
            <person name="Endo H."/>
            <person name="Kuwata A."/>
            <person name="Ogata H."/>
        </authorList>
    </citation>
    <scope>NUCLEOTIDE SEQUENCE</scope>
</reference>
<feature type="non-terminal residue" evidence="2">
    <location>
        <position position="1"/>
    </location>
</feature>
<organism evidence="2 3">
    <name type="scientific">Triparma retinervis</name>
    <dbReference type="NCBI Taxonomy" id="2557542"/>
    <lineage>
        <taxon>Eukaryota</taxon>
        <taxon>Sar</taxon>
        <taxon>Stramenopiles</taxon>
        <taxon>Ochrophyta</taxon>
        <taxon>Bolidophyceae</taxon>
        <taxon>Parmales</taxon>
        <taxon>Triparmaceae</taxon>
        <taxon>Triparma</taxon>
    </lineage>
</organism>
<accession>A0A9W7DQ31</accession>